<proteinExistence type="inferred from homology"/>
<dbReference type="InterPro" id="IPR036318">
    <property type="entry name" value="FAD-bd_PCMH-like_sf"/>
</dbReference>
<dbReference type="Gene3D" id="3.30.465.10">
    <property type="match status" value="1"/>
</dbReference>
<dbReference type="PROSITE" id="PS51387">
    <property type="entry name" value="FAD_PCMH"/>
    <property type="match status" value="1"/>
</dbReference>
<keyword evidence="3" id="KW-0732">Signal</keyword>
<dbReference type="PROSITE" id="PS00012">
    <property type="entry name" value="PHOSPHOPANTETHEINE"/>
    <property type="match status" value="1"/>
</dbReference>
<dbReference type="Pfam" id="PF01565">
    <property type="entry name" value="FAD_binding_4"/>
    <property type="match status" value="1"/>
</dbReference>
<dbReference type="InterPro" id="IPR016166">
    <property type="entry name" value="FAD-bd_PCMH"/>
</dbReference>
<dbReference type="InterPro" id="IPR050416">
    <property type="entry name" value="FAD-linked_Oxidoreductase"/>
</dbReference>
<dbReference type="Proteomes" id="UP001215712">
    <property type="component" value="Unassembled WGS sequence"/>
</dbReference>
<keyword evidence="5" id="KW-0560">Oxidoreductase</keyword>
<evidence type="ECO:0000313" key="7">
    <source>
        <dbReference type="EMBL" id="KAJ5719764.1"/>
    </source>
</evidence>
<evidence type="ECO:0000256" key="5">
    <source>
        <dbReference type="ARBA" id="ARBA00023002"/>
    </source>
</evidence>
<evidence type="ECO:0000256" key="1">
    <source>
        <dbReference type="ARBA" id="ARBA00005466"/>
    </source>
</evidence>
<dbReference type="GO" id="GO:0016491">
    <property type="term" value="F:oxidoreductase activity"/>
    <property type="evidence" value="ECO:0007669"/>
    <property type="project" value="UniProtKB-KW"/>
</dbReference>
<dbReference type="SUPFAM" id="SSF56176">
    <property type="entry name" value="FAD-binding/transporter-associated domain-like"/>
    <property type="match status" value="1"/>
</dbReference>
<dbReference type="Gene3D" id="3.40.462.20">
    <property type="match status" value="1"/>
</dbReference>
<evidence type="ECO:0000259" key="6">
    <source>
        <dbReference type="PROSITE" id="PS51387"/>
    </source>
</evidence>
<keyword evidence="4" id="KW-0274">FAD</keyword>
<reference evidence="7" key="2">
    <citation type="submission" date="2023-01" db="EMBL/GenBank/DDBJ databases">
        <authorList>
            <person name="Petersen C."/>
        </authorList>
    </citation>
    <scope>NUCLEOTIDE SEQUENCE</scope>
    <source>
        <strain evidence="7">IBT 17514</strain>
    </source>
</reference>
<dbReference type="InterPro" id="IPR006162">
    <property type="entry name" value="Ppantetheine_attach_site"/>
</dbReference>
<dbReference type="PANTHER" id="PTHR42973">
    <property type="entry name" value="BINDING OXIDOREDUCTASE, PUTATIVE (AFU_ORTHOLOGUE AFUA_1G17690)-RELATED"/>
    <property type="match status" value="1"/>
</dbReference>
<dbReference type="GO" id="GO:0071949">
    <property type="term" value="F:FAD binding"/>
    <property type="evidence" value="ECO:0007669"/>
    <property type="project" value="InterPro"/>
</dbReference>
<comment type="similarity">
    <text evidence="1">Belongs to the oxygen-dependent FAD-linked oxidoreductase family.</text>
</comment>
<evidence type="ECO:0000256" key="3">
    <source>
        <dbReference type="ARBA" id="ARBA00022729"/>
    </source>
</evidence>
<gene>
    <name evidence="7" type="ORF">N7493_007342</name>
</gene>
<dbReference type="InterPro" id="IPR006094">
    <property type="entry name" value="Oxid_FAD_bind_N"/>
</dbReference>
<name>A0AAD6HJC7_9EURO</name>
<protein>
    <recommendedName>
        <fullName evidence="6">FAD-binding PCMH-type domain-containing protein</fullName>
    </recommendedName>
</protein>
<keyword evidence="2" id="KW-0285">Flavoprotein</keyword>
<sequence>MDELGYTDKDRAIKPAIENDVQEIVKIANANGISFLTPNGGHGAGIGYADISGMVINLSKFYTFSIDVNRNELTVGAGVLIGDLIQPLYDAGLAGPHGNEAFVGMIGATLSGGIGVGRGVLDLGVDSLKFVRLVTAAENMVTASSTSQSELFWAVRGAGANFGIILSATFELQNQINEGNIVQGSSIFAGADNSSVFELYKSFDEDLPDELAITLGLSYNQTREASEIQLTYYYFGPQSEAQPYLDAVQVSNPLTGSISVLTTPQLYQRLENWECTTAYGDEGPAAWWLAANLPKIRLSKALWDPKHLFRVTNPIPDWL</sequence>
<evidence type="ECO:0000256" key="2">
    <source>
        <dbReference type="ARBA" id="ARBA00022630"/>
    </source>
</evidence>
<evidence type="ECO:0000256" key="4">
    <source>
        <dbReference type="ARBA" id="ARBA00022827"/>
    </source>
</evidence>
<evidence type="ECO:0000313" key="8">
    <source>
        <dbReference type="Proteomes" id="UP001215712"/>
    </source>
</evidence>
<dbReference type="PANTHER" id="PTHR42973:SF32">
    <property type="entry name" value="FAD-LINKED OXIDOREDUCTASE AFOF"/>
    <property type="match status" value="1"/>
</dbReference>
<organism evidence="7 8">
    <name type="scientific">Penicillium malachiteum</name>
    <dbReference type="NCBI Taxonomy" id="1324776"/>
    <lineage>
        <taxon>Eukaryota</taxon>
        <taxon>Fungi</taxon>
        <taxon>Dikarya</taxon>
        <taxon>Ascomycota</taxon>
        <taxon>Pezizomycotina</taxon>
        <taxon>Eurotiomycetes</taxon>
        <taxon>Eurotiomycetidae</taxon>
        <taxon>Eurotiales</taxon>
        <taxon>Aspergillaceae</taxon>
        <taxon>Penicillium</taxon>
    </lineage>
</organism>
<dbReference type="AlphaFoldDB" id="A0AAD6HJC7"/>
<comment type="caution">
    <text evidence="7">The sequence shown here is derived from an EMBL/GenBank/DDBJ whole genome shotgun (WGS) entry which is preliminary data.</text>
</comment>
<feature type="domain" description="FAD-binding PCMH-type" evidence="6">
    <location>
        <begin position="5"/>
        <end position="175"/>
    </location>
</feature>
<accession>A0AAD6HJC7</accession>
<dbReference type="EMBL" id="JAQJAN010000010">
    <property type="protein sequence ID" value="KAJ5719764.1"/>
    <property type="molecule type" value="Genomic_DNA"/>
</dbReference>
<keyword evidence="8" id="KW-1185">Reference proteome</keyword>
<reference evidence="7" key="1">
    <citation type="journal article" date="2023" name="IMA Fungus">
        <title>Comparative genomic study of the Penicillium genus elucidates a diverse pangenome and 15 lateral gene transfer events.</title>
        <authorList>
            <person name="Petersen C."/>
            <person name="Sorensen T."/>
            <person name="Nielsen M.R."/>
            <person name="Sondergaard T.E."/>
            <person name="Sorensen J.L."/>
            <person name="Fitzpatrick D.A."/>
            <person name="Frisvad J.C."/>
            <person name="Nielsen K.L."/>
        </authorList>
    </citation>
    <scope>NUCLEOTIDE SEQUENCE</scope>
    <source>
        <strain evidence="7">IBT 17514</strain>
    </source>
</reference>
<dbReference type="InterPro" id="IPR016169">
    <property type="entry name" value="FAD-bd_PCMH_sub2"/>
</dbReference>